<evidence type="ECO:0000256" key="1">
    <source>
        <dbReference type="SAM" id="Coils"/>
    </source>
</evidence>
<organism evidence="2">
    <name type="scientific">Spironucleus salmonicida</name>
    <dbReference type="NCBI Taxonomy" id="348837"/>
    <lineage>
        <taxon>Eukaryota</taxon>
        <taxon>Metamonada</taxon>
        <taxon>Diplomonadida</taxon>
        <taxon>Hexamitidae</taxon>
        <taxon>Hexamitinae</taxon>
        <taxon>Spironucleus</taxon>
    </lineage>
</organism>
<protein>
    <submittedName>
        <fullName evidence="2">Uncharacterized protein</fullName>
    </submittedName>
</protein>
<evidence type="ECO:0000313" key="2">
    <source>
        <dbReference type="EMBL" id="EST46844.1"/>
    </source>
</evidence>
<gene>
    <name evidence="2" type="ORF">SS50377_13108</name>
    <name evidence="3" type="ORF">SS50377_25185</name>
</gene>
<dbReference type="EMBL" id="AUWU02000005">
    <property type="protein sequence ID" value="KAH0573067.1"/>
    <property type="molecule type" value="Genomic_DNA"/>
</dbReference>
<dbReference type="Proteomes" id="UP000018208">
    <property type="component" value="Unassembled WGS sequence"/>
</dbReference>
<keyword evidence="1" id="KW-0175">Coiled coil</keyword>
<proteinExistence type="predicted"/>
<feature type="coiled-coil region" evidence="1">
    <location>
        <begin position="65"/>
        <end position="130"/>
    </location>
</feature>
<evidence type="ECO:0000313" key="3">
    <source>
        <dbReference type="EMBL" id="KAH0573067.1"/>
    </source>
</evidence>
<dbReference type="VEuPathDB" id="GiardiaDB:SS50377_25185"/>
<sequence>MPVKNNSYRYIKNKLPMADFQNYQKISLLKQDLGETNQKLNTAVAQMHSDKLKQDFIDTNYMIIIRQLQAQLIDLQSQKEISIETFEENELLRFNAYVLGKNYYFYSTKCEKLQNELQQLKQRIKLFQLDNFVEVDRKNQAITNLAAQLYNCQNLLAQQALIAKFEHPPTHLIQTQQIRCLTLENGQNRLLINQLQAKLQACQSVTQYCDFLETKHHEDSLDREALNDTISGLRKQLERAS</sequence>
<name>V6M105_9EUKA</name>
<reference evidence="3" key="2">
    <citation type="submission" date="2020-12" db="EMBL/GenBank/DDBJ databases">
        <title>New Spironucleus salmonicida genome in near-complete chromosomes.</title>
        <authorList>
            <person name="Xu F."/>
            <person name="Kurt Z."/>
            <person name="Jimenez-Gonzalez A."/>
            <person name="Astvaldsson A."/>
            <person name="Andersson J.O."/>
            <person name="Svard S.G."/>
        </authorList>
    </citation>
    <scope>NUCLEOTIDE SEQUENCE</scope>
    <source>
        <strain evidence="3">ATCC 50377</strain>
    </source>
</reference>
<keyword evidence="4" id="KW-1185">Reference proteome</keyword>
<reference evidence="2 3" key="1">
    <citation type="journal article" date="2014" name="PLoS Genet.">
        <title>The Genome of Spironucleus salmonicida Highlights a Fish Pathogen Adapted to Fluctuating Environments.</title>
        <authorList>
            <person name="Xu F."/>
            <person name="Jerlstrom-Hultqvist J."/>
            <person name="Einarsson E."/>
            <person name="Astvaldsson A."/>
            <person name="Svard S.G."/>
            <person name="Andersson J.O."/>
        </authorList>
    </citation>
    <scope>NUCLEOTIDE SEQUENCE</scope>
    <source>
        <strain evidence="3">ATCC 50377</strain>
    </source>
</reference>
<dbReference type="AlphaFoldDB" id="V6M105"/>
<evidence type="ECO:0000313" key="4">
    <source>
        <dbReference type="Proteomes" id="UP000018208"/>
    </source>
</evidence>
<dbReference type="EMBL" id="KI546059">
    <property type="protein sequence ID" value="EST46844.1"/>
    <property type="molecule type" value="Genomic_DNA"/>
</dbReference>
<accession>V6M105</accession>